<dbReference type="Pfam" id="PF08495">
    <property type="entry name" value="FIST"/>
    <property type="match status" value="1"/>
</dbReference>
<reference evidence="3 4" key="1">
    <citation type="journal article" date="2014" name="BMC Genomics">
        <title>The genome of the intracellular bacterium of the coastal bivalve, Solemya velum: a blueprint for thriving in and out of symbiosis.</title>
        <authorList>
            <person name="Dmytrenko O."/>
            <person name="Russell S.L."/>
            <person name="Loo W.T."/>
            <person name="Fontanez K.M."/>
            <person name="Liao L."/>
            <person name="Roeselers G."/>
            <person name="Sharma R."/>
            <person name="Stewart F.J."/>
            <person name="Newton I.L."/>
            <person name="Woyke T."/>
            <person name="Wu D."/>
            <person name="Lang J.M."/>
            <person name="Eisen J.A."/>
            <person name="Cavanaugh C.M."/>
        </authorList>
    </citation>
    <scope>NUCLEOTIDE SEQUENCE [LARGE SCALE GENOMIC DNA]</scope>
    <source>
        <strain evidence="3 4">WH</strain>
    </source>
</reference>
<dbReference type="InterPro" id="IPR013702">
    <property type="entry name" value="FIST_domain_N"/>
</dbReference>
<dbReference type="PANTHER" id="PTHR40252">
    <property type="entry name" value="BLR0328 PROTEIN"/>
    <property type="match status" value="1"/>
</dbReference>
<name>A0A0B0H814_SOVGS</name>
<evidence type="ECO:0008006" key="5">
    <source>
        <dbReference type="Google" id="ProtNLM"/>
    </source>
</evidence>
<dbReference type="SMART" id="SM00897">
    <property type="entry name" value="FIST"/>
    <property type="match status" value="1"/>
</dbReference>
<accession>A0A0B0H814</accession>
<feature type="domain" description="FIST" evidence="1">
    <location>
        <begin position="21"/>
        <end position="204"/>
    </location>
</feature>
<comment type="caution">
    <text evidence="3">The sequence shown here is derived from an EMBL/GenBank/DDBJ whole genome shotgun (WGS) entry which is preliminary data.</text>
</comment>
<dbReference type="Proteomes" id="UP000030856">
    <property type="component" value="Unassembled WGS sequence"/>
</dbReference>
<dbReference type="RefSeq" id="WP_043117465.1">
    <property type="nucleotide sequence ID" value="NZ_JRAA01000002.1"/>
</dbReference>
<evidence type="ECO:0000313" key="3">
    <source>
        <dbReference type="EMBL" id="KHF25245.1"/>
    </source>
</evidence>
<dbReference type="EMBL" id="JRAA01000002">
    <property type="protein sequence ID" value="KHF25245.1"/>
    <property type="molecule type" value="Genomic_DNA"/>
</dbReference>
<sequence length="366" mass="40161">MYLPFNSVDELLETLHRKHPDTSNWLLYVSEKHADKMPELLSAATARGFFLYGGIFPGLIQGARSKDKGAIAIPLPEQAAVVTATLTEDSCNWQEEFLTYNIDIFRSALVFVDCLAPNVNGFLDDIYSHFGMQINYAGAGAGYHDLRVEQSIFAGEGMIPSGGLVVLLPDKTNNRVKHGWSRVAGPFIATQTNGNMISELNWESAGSFYRNEVEKLAPELKDKPVFPYINSRYPITIGKQAAEDVVRDPIDINPADDIVFLSQVAENSAIYISEGDKFTLIDAARQATAECSDTSGVTSCFVSDCFSRALMLGDDLENELNAVDEVLNSFTDTQAEGVLAIGEICGNKSAKLEFYNKTFVISLAYS</sequence>
<keyword evidence="4" id="KW-1185">Reference proteome</keyword>
<proteinExistence type="predicted"/>
<organism evidence="3 4">
    <name type="scientific">Solemya velum gill symbiont</name>
    <dbReference type="NCBI Taxonomy" id="2340"/>
    <lineage>
        <taxon>Bacteria</taxon>
        <taxon>Pseudomonadati</taxon>
        <taxon>Pseudomonadota</taxon>
        <taxon>Gammaproteobacteria</taxon>
        <taxon>sulfur-oxidizing symbionts</taxon>
    </lineage>
</organism>
<gene>
    <name evidence="3" type="ORF">JV46_06040</name>
</gene>
<dbReference type="Pfam" id="PF10442">
    <property type="entry name" value="FIST_C"/>
    <property type="match status" value="1"/>
</dbReference>
<dbReference type="STRING" id="2340.JV46_06040"/>
<feature type="domain" description="FIST C-domain" evidence="2">
    <location>
        <begin position="205"/>
        <end position="347"/>
    </location>
</feature>
<dbReference type="InterPro" id="IPR019494">
    <property type="entry name" value="FIST_C"/>
</dbReference>
<protein>
    <recommendedName>
        <fullName evidence="5">Histidine kinase</fullName>
    </recommendedName>
</protein>
<dbReference type="SMART" id="SM01204">
    <property type="entry name" value="FIST_C"/>
    <property type="match status" value="1"/>
</dbReference>
<evidence type="ECO:0000259" key="2">
    <source>
        <dbReference type="SMART" id="SM01204"/>
    </source>
</evidence>
<dbReference type="PANTHER" id="PTHR40252:SF2">
    <property type="entry name" value="BLR0328 PROTEIN"/>
    <property type="match status" value="1"/>
</dbReference>
<dbReference type="OrthoDB" id="378730at2"/>
<dbReference type="eggNOG" id="COG3287">
    <property type="taxonomic scope" value="Bacteria"/>
</dbReference>
<evidence type="ECO:0000259" key="1">
    <source>
        <dbReference type="SMART" id="SM00897"/>
    </source>
</evidence>
<evidence type="ECO:0000313" key="4">
    <source>
        <dbReference type="Proteomes" id="UP000030856"/>
    </source>
</evidence>
<dbReference type="AlphaFoldDB" id="A0A0B0H814"/>